<dbReference type="PANTHER" id="PTHR13025:SF6">
    <property type="entry name" value="EF-HAND DOMAIN-CONTAINING PROTEIN-RELATED"/>
    <property type="match status" value="1"/>
</dbReference>
<dbReference type="SUPFAM" id="SSF47473">
    <property type="entry name" value="EF-hand"/>
    <property type="match status" value="1"/>
</dbReference>
<feature type="domain" description="EF-hand" evidence="5">
    <location>
        <begin position="26"/>
        <end position="50"/>
    </location>
</feature>
<reference evidence="6 7" key="1">
    <citation type="journal article" date="2023" name="Insect Mol. Biol.">
        <title>Genome sequencing provides insights into the evolution of gene families encoding plant cell wall-degrading enzymes in longhorned beetles.</title>
        <authorList>
            <person name="Shin N.R."/>
            <person name="Okamura Y."/>
            <person name="Kirsch R."/>
            <person name="Pauchet Y."/>
        </authorList>
    </citation>
    <scope>NUCLEOTIDE SEQUENCE [LARGE SCALE GENOMIC DNA]</scope>
    <source>
        <strain evidence="6">EAD_L_NR</strain>
    </source>
</reference>
<dbReference type="InterPro" id="IPR002048">
    <property type="entry name" value="EF_hand_dom"/>
</dbReference>
<keyword evidence="7" id="KW-1185">Reference proteome</keyword>
<proteinExistence type="predicted"/>
<evidence type="ECO:0000256" key="4">
    <source>
        <dbReference type="SAM" id="MobiDB-lite"/>
    </source>
</evidence>
<dbReference type="CDD" id="cd00051">
    <property type="entry name" value="EFh"/>
    <property type="match status" value="1"/>
</dbReference>
<sequence>MRTHISEWHRRIASLSVPDLLPFITQFNTNKDGYLSLDELKRMMEVLGAPQTHIGLKGMIKEVDEDGDGRLSFHEFMLVFRKARAGELDEDSGLGQLARLTEVDVDKVGVNGAKEFFEAKIVELSKKSKFEDEIRQEQEERKRMEEEKAMRRQDFFTESCNF</sequence>
<dbReference type="PROSITE" id="PS00018">
    <property type="entry name" value="EF_HAND_1"/>
    <property type="match status" value="1"/>
</dbReference>
<evidence type="ECO:0000313" key="7">
    <source>
        <dbReference type="Proteomes" id="UP001159042"/>
    </source>
</evidence>
<evidence type="ECO:0000256" key="3">
    <source>
        <dbReference type="ARBA" id="ARBA00022837"/>
    </source>
</evidence>
<dbReference type="EMBL" id="JANEYG010000242">
    <property type="protein sequence ID" value="KAJ8910805.1"/>
    <property type="molecule type" value="Genomic_DNA"/>
</dbReference>
<dbReference type="FunFam" id="1.10.238.10:FF:000112">
    <property type="entry name" value="EF-hand domain family, member D2"/>
    <property type="match status" value="1"/>
</dbReference>
<gene>
    <name evidence="6" type="ORF">NQ315_014513</name>
</gene>
<keyword evidence="2" id="KW-0677">Repeat</keyword>
<dbReference type="AlphaFoldDB" id="A0AAV8V9X4"/>
<evidence type="ECO:0000256" key="1">
    <source>
        <dbReference type="ARBA" id="ARBA00022723"/>
    </source>
</evidence>
<dbReference type="SMART" id="SM00054">
    <property type="entry name" value="EFh"/>
    <property type="match status" value="2"/>
</dbReference>
<dbReference type="PANTHER" id="PTHR13025">
    <property type="entry name" value="EF-HAND DOMAIN-CONTAINING PROTEIN D"/>
    <property type="match status" value="1"/>
</dbReference>
<evidence type="ECO:0000256" key="2">
    <source>
        <dbReference type="ARBA" id="ARBA00022737"/>
    </source>
</evidence>
<feature type="region of interest" description="Disordered" evidence="4">
    <location>
        <begin position="137"/>
        <end position="162"/>
    </location>
</feature>
<comment type="caution">
    <text evidence="6">The sequence shown here is derived from an EMBL/GenBank/DDBJ whole genome shotgun (WGS) entry which is preliminary data.</text>
</comment>
<evidence type="ECO:0000313" key="6">
    <source>
        <dbReference type="EMBL" id="KAJ8910805.1"/>
    </source>
</evidence>
<name>A0AAV8V9X4_9CUCU</name>
<organism evidence="6 7">
    <name type="scientific">Exocentrus adspersus</name>
    <dbReference type="NCBI Taxonomy" id="1586481"/>
    <lineage>
        <taxon>Eukaryota</taxon>
        <taxon>Metazoa</taxon>
        <taxon>Ecdysozoa</taxon>
        <taxon>Arthropoda</taxon>
        <taxon>Hexapoda</taxon>
        <taxon>Insecta</taxon>
        <taxon>Pterygota</taxon>
        <taxon>Neoptera</taxon>
        <taxon>Endopterygota</taxon>
        <taxon>Coleoptera</taxon>
        <taxon>Polyphaga</taxon>
        <taxon>Cucujiformia</taxon>
        <taxon>Chrysomeloidea</taxon>
        <taxon>Cerambycidae</taxon>
        <taxon>Lamiinae</taxon>
        <taxon>Acanthocinini</taxon>
        <taxon>Exocentrus</taxon>
    </lineage>
</organism>
<dbReference type="Pfam" id="PF13499">
    <property type="entry name" value="EF-hand_7"/>
    <property type="match status" value="1"/>
</dbReference>
<feature type="compositionally biased region" description="Basic and acidic residues" evidence="4">
    <location>
        <begin position="137"/>
        <end position="155"/>
    </location>
</feature>
<dbReference type="InterPro" id="IPR018247">
    <property type="entry name" value="EF_Hand_1_Ca_BS"/>
</dbReference>
<dbReference type="InterPro" id="IPR011992">
    <property type="entry name" value="EF-hand-dom_pair"/>
</dbReference>
<protein>
    <recommendedName>
        <fullName evidence="5">EF-hand domain-containing protein</fullName>
    </recommendedName>
</protein>
<dbReference type="GO" id="GO:0005509">
    <property type="term" value="F:calcium ion binding"/>
    <property type="evidence" value="ECO:0007669"/>
    <property type="project" value="InterPro"/>
</dbReference>
<keyword evidence="3" id="KW-0106">Calcium</keyword>
<feature type="domain" description="EF-hand" evidence="5">
    <location>
        <begin position="51"/>
        <end position="86"/>
    </location>
</feature>
<dbReference type="Proteomes" id="UP001159042">
    <property type="component" value="Unassembled WGS sequence"/>
</dbReference>
<evidence type="ECO:0000259" key="5">
    <source>
        <dbReference type="PROSITE" id="PS50222"/>
    </source>
</evidence>
<accession>A0AAV8V9X4</accession>
<dbReference type="Gene3D" id="1.10.238.10">
    <property type="entry name" value="EF-hand"/>
    <property type="match status" value="1"/>
</dbReference>
<keyword evidence="1" id="KW-0479">Metal-binding</keyword>
<dbReference type="PROSITE" id="PS50222">
    <property type="entry name" value="EF_HAND_2"/>
    <property type="match status" value="2"/>
</dbReference>
<dbReference type="InterPro" id="IPR040365">
    <property type="entry name" value="EFHD1/2"/>
</dbReference>